<dbReference type="Gene3D" id="3.40.50.10540">
    <property type="entry name" value="Crotonobetainyl-coa:carnitine coa-transferase, domain 1"/>
    <property type="match status" value="1"/>
</dbReference>
<dbReference type="GO" id="GO:0003824">
    <property type="term" value="F:catalytic activity"/>
    <property type="evidence" value="ECO:0007669"/>
    <property type="project" value="InterPro"/>
</dbReference>
<dbReference type="InterPro" id="IPR050509">
    <property type="entry name" value="CoA-transferase_III"/>
</dbReference>
<reference evidence="1" key="1">
    <citation type="submission" date="2009-01" db="EMBL/GenBank/DDBJ databases">
        <title>Complete sequence of Anaeromyxobacter dehalogenans 2CP-1.</title>
        <authorList>
            <consortium name="US DOE Joint Genome Institute"/>
            <person name="Lucas S."/>
            <person name="Copeland A."/>
            <person name="Lapidus A."/>
            <person name="Glavina del Rio T."/>
            <person name="Dalin E."/>
            <person name="Tice H."/>
            <person name="Bruce D."/>
            <person name="Goodwin L."/>
            <person name="Pitluck S."/>
            <person name="Saunders E."/>
            <person name="Brettin T."/>
            <person name="Detter J.C."/>
            <person name="Han C."/>
            <person name="Larimer F."/>
            <person name="Land M."/>
            <person name="Hauser L."/>
            <person name="Kyrpides N."/>
            <person name="Ovchinnikova G."/>
            <person name="Beliaev A.S."/>
            <person name="Richardson P."/>
        </authorList>
    </citation>
    <scope>NUCLEOTIDE SEQUENCE</scope>
    <source>
        <strain evidence="1">2CP-1</strain>
    </source>
</reference>
<dbReference type="Pfam" id="PF02515">
    <property type="entry name" value="CoA_transf_3"/>
    <property type="match status" value="1"/>
</dbReference>
<dbReference type="RefSeq" id="WP_012632894.1">
    <property type="nucleotide sequence ID" value="NC_011891.1"/>
</dbReference>
<dbReference type="EMBL" id="CP001359">
    <property type="protein sequence ID" value="ACL64966.1"/>
    <property type="molecule type" value="Genomic_DNA"/>
</dbReference>
<organism evidence="1 2">
    <name type="scientific">Anaeromyxobacter dehalogenans (strain ATCC BAA-258 / DSM 21875 / 2CP-1)</name>
    <dbReference type="NCBI Taxonomy" id="455488"/>
    <lineage>
        <taxon>Bacteria</taxon>
        <taxon>Pseudomonadati</taxon>
        <taxon>Myxococcota</taxon>
        <taxon>Myxococcia</taxon>
        <taxon>Myxococcales</taxon>
        <taxon>Cystobacterineae</taxon>
        <taxon>Anaeromyxobacteraceae</taxon>
        <taxon>Anaeromyxobacter</taxon>
    </lineage>
</organism>
<evidence type="ECO:0000313" key="1">
    <source>
        <dbReference type="EMBL" id="ACL64966.1"/>
    </source>
</evidence>
<sequence length="391" mass="40543">MALPLAGVRILDLTRLLPGPYATLVLADLGADVVKVEDPQGGDWLRWMPPLAGEQSGAFHALNRNKRSLAIDLRRAEGVEAFLRLAARADAVVESFRPGVLDRLGVGYEALRARAPGLVLCSISGYGQDGPYAGRAGHDLDYCAVSGVLAANGPPDAPRPLGVQVADVAGGAWPAVAGILAALVRRASTGEGAHVDVSMTEGALALLAMPLGMAWARGAPLARGRELLDGGAGCYGVYRTRDGRFVALAALEPRFFAAFCEAVGRPELASRQWDEGGAGARAELAAIFAARTRDEWAAFAAAHDACVAPVLEGDEPRADPQLAARGAFLEVDTPWEGRALPAVASPVRLRGEAAPRRPAPRLGEHGEAVLAEAGFSPAEIAALRASGALGA</sequence>
<accession>B8J5L9</accession>
<dbReference type="Gene3D" id="3.30.1540.10">
    <property type="entry name" value="formyl-coa transferase, domain 3"/>
    <property type="match status" value="1"/>
</dbReference>
<gene>
    <name evidence="1" type="ordered locus">A2cp1_1622</name>
</gene>
<dbReference type="SUPFAM" id="SSF89796">
    <property type="entry name" value="CoA-transferase family III (CaiB/BaiF)"/>
    <property type="match status" value="1"/>
</dbReference>
<dbReference type="KEGG" id="acp:A2cp1_1622"/>
<proteinExistence type="predicted"/>
<dbReference type="InterPro" id="IPR003673">
    <property type="entry name" value="CoA-Trfase_fam_III"/>
</dbReference>
<dbReference type="AlphaFoldDB" id="B8J5L9"/>
<dbReference type="HOGENOM" id="CLU_033975_2_1_7"/>
<dbReference type="InterPro" id="IPR023606">
    <property type="entry name" value="CoA-Trfase_III_dom_1_sf"/>
</dbReference>
<dbReference type="Proteomes" id="UP000007089">
    <property type="component" value="Chromosome"/>
</dbReference>
<name>B8J5L9_ANAD2</name>
<dbReference type="PANTHER" id="PTHR48228:SF5">
    <property type="entry name" value="ALPHA-METHYLACYL-COA RACEMASE"/>
    <property type="match status" value="1"/>
</dbReference>
<evidence type="ECO:0000313" key="2">
    <source>
        <dbReference type="Proteomes" id="UP000007089"/>
    </source>
</evidence>
<dbReference type="PANTHER" id="PTHR48228">
    <property type="entry name" value="SUCCINYL-COA--D-CITRAMALATE COA-TRANSFERASE"/>
    <property type="match status" value="1"/>
</dbReference>
<protein>
    <submittedName>
        <fullName evidence="1">L-carnitine dehydratase/bile acid-inducible protein F</fullName>
    </submittedName>
</protein>
<keyword evidence="2" id="KW-1185">Reference proteome</keyword>
<dbReference type="InterPro" id="IPR044855">
    <property type="entry name" value="CoA-Trfase_III_dom3_sf"/>
</dbReference>